<dbReference type="Proteomes" id="UP000095287">
    <property type="component" value="Unplaced"/>
</dbReference>
<proteinExistence type="predicted"/>
<dbReference type="AlphaFoldDB" id="A0A1I8A8A2"/>
<accession>A0A1I8A8A2</accession>
<protein>
    <submittedName>
        <fullName evidence="2">DDE_Tnp_1_7 domain-containing protein</fullName>
    </submittedName>
</protein>
<keyword evidence="1" id="KW-1185">Reference proteome</keyword>
<dbReference type="WBParaSite" id="L893_g33849.t1">
    <property type="protein sequence ID" value="L893_g33849.t1"/>
    <property type="gene ID" value="L893_g33849"/>
</dbReference>
<evidence type="ECO:0000313" key="1">
    <source>
        <dbReference type="Proteomes" id="UP000095287"/>
    </source>
</evidence>
<organism evidence="1 2">
    <name type="scientific">Steinernema glaseri</name>
    <dbReference type="NCBI Taxonomy" id="37863"/>
    <lineage>
        <taxon>Eukaryota</taxon>
        <taxon>Metazoa</taxon>
        <taxon>Ecdysozoa</taxon>
        <taxon>Nematoda</taxon>
        <taxon>Chromadorea</taxon>
        <taxon>Rhabditida</taxon>
        <taxon>Tylenchina</taxon>
        <taxon>Panagrolaimomorpha</taxon>
        <taxon>Strongyloidoidea</taxon>
        <taxon>Steinernematidae</taxon>
        <taxon>Steinernema</taxon>
    </lineage>
</organism>
<name>A0A1I8A8A2_9BILA</name>
<sequence>MVVQCIYLLIKHNGSTCAGIDSVLRPKKDYNQQRFARDERAKHKIELWHPLNKFIEIYIDNVAKMQPVEYHFHRPLALIETFKSIMHLNALTMHLFSKAINVSSSVCE</sequence>
<evidence type="ECO:0000313" key="2">
    <source>
        <dbReference type="WBParaSite" id="L893_g33849.t1"/>
    </source>
</evidence>
<reference evidence="2" key="1">
    <citation type="submission" date="2016-11" db="UniProtKB">
        <authorList>
            <consortium name="WormBaseParasite"/>
        </authorList>
    </citation>
    <scope>IDENTIFICATION</scope>
</reference>